<evidence type="ECO:0000259" key="1">
    <source>
        <dbReference type="Pfam" id="PF26238"/>
    </source>
</evidence>
<dbReference type="Pfam" id="PF26238">
    <property type="entry name" value="DUF8054_M"/>
    <property type="match status" value="1"/>
</dbReference>
<dbReference type="AlphaFoldDB" id="A0A1G9UCY8"/>
<feature type="domain" description="DUF8054" evidence="1">
    <location>
        <begin position="38"/>
        <end position="150"/>
    </location>
</feature>
<organism evidence="2 3">
    <name type="scientific">Haloarchaeobius iranensis</name>
    <dbReference type="NCBI Taxonomy" id="996166"/>
    <lineage>
        <taxon>Archaea</taxon>
        <taxon>Methanobacteriati</taxon>
        <taxon>Methanobacteriota</taxon>
        <taxon>Stenosarchaea group</taxon>
        <taxon>Halobacteria</taxon>
        <taxon>Halobacteriales</taxon>
        <taxon>Halorubellaceae</taxon>
        <taxon>Haloarchaeobius</taxon>
    </lineage>
</organism>
<protein>
    <recommendedName>
        <fullName evidence="1">DUF8054 domain-containing protein</fullName>
    </recommendedName>
</protein>
<gene>
    <name evidence="2" type="ORF">SAMN05192554_10463</name>
</gene>
<sequence length="188" mass="19864">MTLRDSVRRLAVRLGLASTGVRTGPEAILGTVAEDDSPTETLVDAEVLRPVGDGHVLVDEFGDRWLDSMAPFRDATPEQIADGIRGVRPDATVGVEDRDGRPTLVVTDGWDGGTLELSRAAAIADVAAVNTLAGSDVAPPARLACLPLLRQHLDECPDCEATLVEEPDVDGGSTVRKCPDCRAELARS</sequence>
<reference evidence="2 3" key="1">
    <citation type="submission" date="2016-10" db="EMBL/GenBank/DDBJ databases">
        <authorList>
            <person name="de Groot N.N."/>
        </authorList>
    </citation>
    <scope>NUCLEOTIDE SEQUENCE [LARGE SCALE GENOMIC DNA]</scope>
    <source>
        <strain evidence="3">EB21,IBRC-M 10013,KCTC 4048</strain>
    </source>
</reference>
<proteinExistence type="predicted"/>
<accession>A0A1G9UCY8</accession>
<evidence type="ECO:0000313" key="3">
    <source>
        <dbReference type="Proteomes" id="UP000199370"/>
    </source>
</evidence>
<dbReference type="InterPro" id="IPR058775">
    <property type="entry name" value="DUF8054_M"/>
</dbReference>
<dbReference type="EMBL" id="FNIA01000004">
    <property type="protein sequence ID" value="SDM57780.1"/>
    <property type="molecule type" value="Genomic_DNA"/>
</dbReference>
<dbReference type="STRING" id="996166.SAMN05192554_10463"/>
<keyword evidence="3" id="KW-1185">Reference proteome</keyword>
<name>A0A1G9UCY8_9EURY</name>
<evidence type="ECO:0000313" key="2">
    <source>
        <dbReference type="EMBL" id="SDM57780.1"/>
    </source>
</evidence>
<dbReference type="RefSeq" id="WP_089731842.1">
    <property type="nucleotide sequence ID" value="NZ_FNIA01000004.1"/>
</dbReference>
<dbReference type="Proteomes" id="UP000199370">
    <property type="component" value="Unassembled WGS sequence"/>
</dbReference>